<keyword evidence="3" id="KW-1185">Reference proteome</keyword>
<evidence type="ECO:0000313" key="2">
    <source>
        <dbReference type="EMBL" id="MCL6220694.1"/>
    </source>
</evidence>
<proteinExistence type="predicted"/>
<organism evidence="2 3">
    <name type="scientific">Zunongwangia pacifica</name>
    <dbReference type="NCBI Taxonomy" id="2911062"/>
    <lineage>
        <taxon>Bacteria</taxon>
        <taxon>Pseudomonadati</taxon>
        <taxon>Bacteroidota</taxon>
        <taxon>Flavobacteriia</taxon>
        <taxon>Flavobacteriales</taxon>
        <taxon>Flavobacteriaceae</taxon>
        <taxon>Zunongwangia</taxon>
    </lineage>
</organism>
<feature type="domain" description="Schlafen AlbA-2" evidence="1">
    <location>
        <begin position="47"/>
        <end position="177"/>
    </location>
</feature>
<dbReference type="AlphaFoldDB" id="A0A9X2CPX2"/>
<keyword evidence="2" id="KW-0067">ATP-binding</keyword>
<evidence type="ECO:0000313" key="3">
    <source>
        <dbReference type="Proteomes" id="UP001139521"/>
    </source>
</evidence>
<dbReference type="PANTHER" id="PTHR30595">
    <property type="entry name" value="GLPR-RELATED TRANSCRIPTIONAL REPRESSOR"/>
    <property type="match status" value="1"/>
</dbReference>
<gene>
    <name evidence="2" type="ORF">L1967_20565</name>
</gene>
<dbReference type="EMBL" id="JAKHSK010000051">
    <property type="protein sequence ID" value="MCL6220694.1"/>
    <property type="molecule type" value="Genomic_DNA"/>
</dbReference>
<comment type="caution">
    <text evidence="2">The sequence shown here is derived from an EMBL/GenBank/DDBJ whole genome shotgun (WGS) entry which is preliminary data.</text>
</comment>
<dbReference type="InterPro" id="IPR038461">
    <property type="entry name" value="Schlafen_AlbA_2_dom_sf"/>
</dbReference>
<dbReference type="InterPro" id="IPR007421">
    <property type="entry name" value="Schlafen_AlbA_2_dom"/>
</dbReference>
<reference evidence="2" key="1">
    <citation type="submission" date="2022-01" db="EMBL/GenBank/DDBJ databases">
        <title>Genome sequencing of Zunongwangia sp. M21534 genome.</title>
        <authorList>
            <person name="Chen Y."/>
            <person name="Dong C."/>
            <person name="Shao Z."/>
        </authorList>
    </citation>
    <scope>NUCLEOTIDE SEQUENCE</scope>
    <source>
        <strain evidence="2">MCCC M21534</strain>
    </source>
</reference>
<dbReference type="Pfam" id="PF04326">
    <property type="entry name" value="SLFN_AlbA_2"/>
    <property type="match status" value="1"/>
</dbReference>
<dbReference type="GO" id="GO:0005524">
    <property type="term" value="F:ATP binding"/>
    <property type="evidence" value="ECO:0007669"/>
    <property type="project" value="UniProtKB-KW"/>
</dbReference>
<dbReference type="Gene3D" id="3.30.950.30">
    <property type="entry name" value="Schlafen, AAA domain"/>
    <property type="match status" value="1"/>
</dbReference>
<keyword evidence="2" id="KW-0547">Nucleotide-binding</keyword>
<name>A0A9X2CPX2_9FLAO</name>
<protein>
    <submittedName>
        <fullName evidence="2">ATP-binding protein</fullName>
    </submittedName>
</protein>
<accession>A0A9X2CPX2</accession>
<dbReference type="Proteomes" id="UP001139521">
    <property type="component" value="Unassembled WGS sequence"/>
</dbReference>
<dbReference type="PANTHER" id="PTHR30595:SF6">
    <property type="entry name" value="SCHLAFEN ALBA-2 DOMAIN-CONTAINING PROTEIN"/>
    <property type="match status" value="1"/>
</dbReference>
<evidence type="ECO:0000259" key="1">
    <source>
        <dbReference type="Pfam" id="PF04326"/>
    </source>
</evidence>
<dbReference type="RefSeq" id="WP_249603382.1">
    <property type="nucleotide sequence ID" value="NZ_JAKHSK010000051.1"/>
</dbReference>
<sequence>MDITKQELCYIYVGNKHKQNSMYLFGTKVDRLEKKDIIRLIENQIQESKTLDYKKELNLQKDNDKKEFLYDVSAMYNTDGGCIIFGIEEEKDENDQNTGKPLQIVNLEVENFDKLSQQIEDILKNSTDPSITHIALKEIQFENGKILILGIPKGLGLPSMVTYKSSNKFYKRRNSGKFLVDTFELNQMFLQNQAIVEKIKNFRRERIEEVISLDTLPNLDTETSFFIHIIPNNFQEQVITDFTLYENDLKREMKPFSYSYNSGWNYMYNIDGYMTYSSSDNIRVISKYNQLFRNGTYEIYSSKIFAKGFHEQMGFDGPLLMDNTIFYIEEALKVLNKVDIDPPFYISFSFRNVKGKVMNRNSAYITPEFTKDNIDFPLINVSSYDANIKELLKPNFDILWQIFGYAKSPIL</sequence>